<dbReference type="Proteomes" id="UP001202550">
    <property type="component" value="Unassembled WGS sequence"/>
</dbReference>
<proteinExistence type="predicted"/>
<evidence type="ECO:0000256" key="1">
    <source>
        <dbReference type="ARBA" id="ARBA00004141"/>
    </source>
</evidence>
<organism evidence="9 10">
    <name type="scientific">Roseinatronobacter domitianus</name>
    <dbReference type="NCBI Taxonomy" id="2940293"/>
    <lineage>
        <taxon>Bacteria</taxon>
        <taxon>Pseudomonadati</taxon>
        <taxon>Pseudomonadota</taxon>
        <taxon>Alphaproteobacteria</taxon>
        <taxon>Rhodobacterales</taxon>
        <taxon>Paracoccaceae</taxon>
        <taxon>Roseinatronobacter</taxon>
    </lineage>
</organism>
<comment type="caution">
    <text evidence="9">The sequence shown here is derived from an EMBL/GenBank/DDBJ whole genome shotgun (WGS) entry which is preliminary data.</text>
</comment>
<keyword evidence="10" id="KW-1185">Reference proteome</keyword>
<keyword evidence="6 7" id="KW-0472">Membrane</keyword>
<dbReference type="EMBL" id="JALZWP010000032">
    <property type="protein sequence ID" value="MCL1630253.1"/>
    <property type="molecule type" value="Genomic_DNA"/>
</dbReference>
<keyword evidence="2" id="KW-0813">Transport</keyword>
<reference evidence="9 10" key="1">
    <citation type="submission" date="2022-05" db="EMBL/GenBank/DDBJ databases">
        <title>Seasonal and diel survey of microbial diversity of the Tyrrhenian coast.</title>
        <authorList>
            <person name="Gattoni G."/>
            <person name="Corral P."/>
        </authorList>
    </citation>
    <scope>NUCLEOTIDE SEQUENCE [LARGE SCALE GENOMIC DNA]</scope>
    <source>
        <strain evidence="9 10">V10</strain>
    </source>
</reference>
<name>A0ABT0M6H7_9RHOB</name>
<gene>
    <name evidence="9" type="ORF">M3N55_16170</name>
</gene>
<evidence type="ECO:0000256" key="5">
    <source>
        <dbReference type="ARBA" id="ARBA00023004"/>
    </source>
</evidence>
<dbReference type="PANTHER" id="PTHR36964:SF1">
    <property type="entry name" value="PROTEIN-METHIONINE-SULFOXIDE REDUCTASE HEME-BINDING SUBUNIT MSRQ"/>
    <property type="match status" value="1"/>
</dbReference>
<evidence type="ECO:0000256" key="2">
    <source>
        <dbReference type="ARBA" id="ARBA00022448"/>
    </source>
</evidence>
<feature type="transmembrane region" description="Helical" evidence="7">
    <location>
        <begin position="47"/>
        <end position="68"/>
    </location>
</feature>
<keyword evidence="4 7" id="KW-1133">Transmembrane helix</keyword>
<keyword evidence="5" id="KW-0408">Iron</keyword>
<sequence>MTTLTRLLSPYWLWALLALPGLGFTNMLVASSDPRIAHELLHPTGEFAARFMIIAMMATPLALLLRGWRGPRWLVKNRRYFGVAAFLYAAAHTALYLVDEGSVAKVLAELPHLYVWTGWLAFLILVPLAITSTDGWVRRLGARWKMLQRTTYAAAVLTLLHWAALHEWGGIAPALVHFGPLAALEAYRIWYWQLRPTIQTS</sequence>
<accession>A0ABT0M6H7</accession>
<keyword evidence="3 7" id="KW-0812">Transmembrane</keyword>
<evidence type="ECO:0000256" key="6">
    <source>
        <dbReference type="ARBA" id="ARBA00023136"/>
    </source>
</evidence>
<evidence type="ECO:0000256" key="7">
    <source>
        <dbReference type="SAM" id="Phobius"/>
    </source>
</evidence>
<protein>
    <submittedName>
        <fullName evidence="9">Ferric reductase-like transmembrane domain-containing protein</fullName>
    </submittedName>
</protein>
<feature type="domain" description="Ferric oxidoreductase" evidence="8">
    <location>
        <begin position="46"/>
        <end position="158"/>
    </location>
</feature>
<evidence type="ECO:0000313" key="9">
    <source>
        <dbReference type="EMBL" id="MCL1630253.1"/>
    </source>
</evidence>
<evidence type="ECO:0000313" key="10">
    <source>
        <dbReference type="Proteomes" id="UP001202550"/>
    </source>
</evidence>
<evidence type="ECO:0000256" key="3">
    <source>
        <dbReference type="ARBA" id="ARBA00022692"/>
    </source>
</evidence>
<feature type="transmembrane region" description="Helical" evidence="7">
    <location>
        <begin position="149"/>
        <end position="165"/>
    </location>
</feature>
<comment type="subcellular location">
    <subcellularLocation>
        <location evidence="1">Membrane</location>
        <topology evidence="1">Multi-pass membrane protein</topology>
    </subcellularLocation>
</comment>
<dbReference type="RefSeq" id="WP_249060908.1">
    <property type="nucleotide sequence ID" value="NZ_JALZWP010000032.1"/>
</dbReference>
<feature type="transmembrane region" description="Helical" evidence="7">
    <location>
        <begin position="118"/>
        <end position="137"/>
    </location>
</feature>
<feature type="transmembrane region" description="Helical" evidence="7">
    <location>
        <begin position="80"/>
        <end position="98"/>
    </location>
</feature>
<evidence type="ECO:0000259" key="8">
    <source>
        <dbReference type="Pfam" id="PF01794"/>
    </source>
</evidence>
<dbReference type="InterPro" id="IPR022837">
    <property type="entry name" value="MsrQ-like"/>
</dbReference>
<evidence type="ECO:0000256" key="4">
    <source>
        <dbReference type="ARBA" id="ARBA00022989"/>
    </source>
</evidence>
<dbReference type="Pfam" id="PF01794">
    <property type="entry name" value="Ferric_reduct"/>
    <property type="match status" value="1"/>
</dbReference>
<dbReference type="PANTHER" id="PTHR36964">
    <property type="entry name" value="PROTEIN-METHIONINE-SULFOXIDE REDUCTASE HEME-BINDING SUBUNIT MSRQ"/>
    <property type="match status" value="1"/>
</dbReference>
<dbReference type="InterPro" id="IPR013130">
    <property type="entry name" value="Fe3_Rdtase_TM_dom"/>
</dbReference>